<reference evidence="3" key="1">
    <citation type="submission" date="2021-03" db="EMBL/GenBank/DDBJ databases">
        <title>Chromosome level genome of the anhydrobiotic midge Polypedilum vanderplanki.</title>
        <authorList>
            <person name="Yoshida Y."/>
            <person name="Kikawada T."/>
            <person name="Gusev O."/>
        </authorList>
    </citation>
    <scope>NUCLEOTIDE SEQUENCE</scope>
    <source>
        <strain evidence="3">NIAS01</strain>
        <tissue evidence="3">Whole body or cell culture</tissue>
    </source>
</reference>
<protein>
    <recommendedName>
        <fullName evidence="2">C-type lectin domain-containing protein</fullName>
    </recommendedName>
</protein>
<dbReference type="InterPro" id="IPR016186">
    <property type="entry name" value="C-type_lectin-like/link_sf"/>
</dbReference>
<feature type="chain" id="PRO_5039953970" description="C-type lectin domain-containing protein" evidence="1">
    <location>
        <begin position="26"/>
        <end position="184"/>
    </location>
</feature>
<keyword evidence="4" id="KW-1185">Reference proteome</keyword>
<dbReference type="OrthoDB" id="7760957at2759"/>
<dbReference type="AlphaFoldDB" id="A0A9J6CHN8"/>
<evidence type="ECO:0000313" key="4">
    <source>
        <dbReference type="Proteomes" id="UP001107558"/>
    </source>
</evidence>
<sequence>MQLKAFFKFLTIYVLLHFSSHHVNCGLCDEEIIGFRRLGAYYATDVNATKYMKVFYLSIDFEANWMDSRSFCKTFEMDLATFDSSYEFSIFLKHAMKSVSYFDKWTHIGGISKIIGKHREWYWINTNRRITYNMQFAVGQPNNYLGRQNCLGISKEEKTFEFQDIDCHNRFEEKFICQKICTYF</sequence>
<gene>
    <name evidence="3" type="ORF">PVAND_010567</name>
</gene>
<dbReference type="SUPFAM" id="SSF56436">
    <property type="entry name" value="C-type lectin-like"/>
    <property type="match status" value="1"/>
</dbReference>
<dbReference type="Pfam" id="PF00059">
    <property type="entry name" value="Lectin_C"/>
    <property type="match status" value="1"/>
</dbReference>
<dbReference type="Proteomes" id="UP001107558">
    <property type="component" value="Chromosome 1"/>
</dbReference>
<accession>A0A9J6CHN8</accession>
<organism evidence="3 4">
    <name type="scientific">Polypedilum vanderplanki</name>
    <name type="common">Sleeping chironomid midge</name>
    <dbReference type="NCBI Taxonomy" id="319348"/>
    <lineage>
        <taxon>Eukaryota</taxon>
        <taxon>Metazoa</taxon>
        <taxon>Ecdysozoa</taxon>
        <taxon>Arthropoda</taxon>
        <taxon>Hexapoda</taxon>
        <taxon>Insecta</taxon>
        <taxon>Pterygota</taxon>
        <taxon>Neoptera</taxon>
        <taxon>Endopterygota</taxon>
        <taxon>Diptera</taxon>
        <taxon>Nematocera</taxon>
        <taxon>Chironomoidea</taxon>
        <taxon>Chironomidae</taxon>
        <taxon>Chironominae</taxon>
        <taxon>Polypedilum</taxon>
        <taxon>Polypedilum</taxon>
    </lineage>
</organism>
<proteinExistence type="predicted"/>
<dbReference type="SMART" id="SM00034">
    <property type="entry name" value="CLECT"/>
    <property type="match status" value="1"/>
</dbReference>
<evidence type="ECO:0000313" key="3">
    <source>
        <dbReference type="EMBL" id="KAG5681102.1"/>
    </source>
</evidence>
<dbReference type="InterPro" id="IPR016187">
    <property type="entry name" value="CTDL_fold"/>
</dbReference>
<evidence type="ECO:0000259" key="2">
    <source>
        <dbReference type="PROSITE" id="PS50041"/>
    </source>
</evidence>
<dbReference type="Gene3D" id="3.10.100.10">
    <property type="entry name" value="Mannose-Binding Protein A, subunit A"/>
    <property type="match status" value="1"/>
</dbReference>
<dbReference type="CDD" id="cd00037">
    <property type="entry name" value="CLECT"/>
    <property type="match status" value="1"/>
</dbReference>
<feature type="signal peptide" evidence="1">
    <location>
        <begin position="1"/>
        <end position="25"/>
    </location>
</feature>
<comment type="caution">
    <text evidence="3">The sequence shown here is derived from an EMBL/GenBank/DDBJ whole genome shotgun (WGS) entry which is preliminary data.</text>
</comment>
<name>A0A9J6CHN8_POLVA</name>
<dbReference type="PROSITE" id="PS50041">
    <property type="entry name" value="C_TYPE_LECTIN_2"/>
    <property type="match status" value="1"/>
</dbReference>
<feature type="domain" description="C-type lectin" evidence="2">
    <location>
        <begin position="51"/>
        <end position="170"/>
    </location>
</feature>
<dbReference type="InterPro" id="IPR001304">
    <property type="entry name" value="C-type_lectin-like"/>
</dbReference>
<evidence type="ECO:0000256" key="1">
    <source>
        <dbReference type="SAM" id="SignalP"/>
    </source>
</evidence>
<keyword evidence="1" id="KW-0732">Signal</keyword>
<dbReference type="EMBL" id="JADBJN010000001">
    <property type="protein sequence ID" value="KAG5681102.1"/>
    <property type="molecule type" value="Genomic_DNA"/>
</dbReference>